<dbReference type="EMBL" id="CM056812">
    <property type="protein sequence ID" value="KAJ8619006.1"/>
    <property type="molecule type" value="Genomic_DNA"/>
</dbReference>
<protein>
    <submittedName>
        <fullName evidence="1">Uncharacterized protein</fullName>
    </submittedName>
</protein>
<sequence>MATPQQQNKIERAPNKEGGEKEGELSPKHQKLNSPTIQSLPPSSTSSPSHEFSFTISLHPTTAKSPDKCKSPPSFAIDLSPADDIFFHGHLLPLQLISRPPISPWNSNSTTSLDNLNHPSRDLMGSKKANKSSSASATKDMKKSRSFSMFGLAKWRKALDTEEDREDKKRKKKKKASFNVGGMLKRYMRLIKPLFFSKGGGEKEKREFRRQPYSLSGNLNWKWKERGGRRGGEFSAPASMRTSPNNSGLLFATPAIASPSQSTMEELQNAIQAAIAHCKNSIAAQEDNCQMLT</sequence>
<accession>A0ACC2KD36</accession>
<reference evidence="1 2" key="1">
    <citation type="journal article" date="2022" name="Hortic Res">
        <title>A haplotype resolved chromosomal level avocado genome allows analysis of novel avocado genes.</title>
        <authorList>
            <person name="Nath O."/>
            <person name="Fletcher S.J."/>
            <person name="Hayward A."/>
            <person name="Shaw L.M."/>
            <person name="Masouleh A.K."/>
            <person name="Furtado A."/>
            <person name="Henry R.J."/>
            <person name="Mitter N."/>
        </authorList>
    </citation>
    <scope>NUCLEOTIDE SEQUENCE [LARGE SCALE GENOMIC DNA]</scope>
    <source>
        <strain evidence="2">cv. Hass</strain>
    </source>
</reference>
<keyword evidence="2" id="KW-1185">Reference proteome</keyword>
<gene>
    <name evidence="1" type="ORF">MRB53_015192</name>
</gene>
<comment type="caution">
    <text evidence="1">The sequence shown here is derived from an EMBL/GenBank/DDBJ whole genome shotgun (WGS) entry which is preliminary data.</text>
</comment>
<dbReference type="Proteomes" id="UP001234297">
    <property type="component" value="Chromosome 4"/>
</dbReference>
<evidence type="ECO:0000313" key="1">
    <source>
        <dbReference type="EMBL" id="KAJ8619006.1"/>
    </source>
</evidence>
<evidence type="ECO:0000313" key="2">
    <source>
        <dbReference type="Proteomes" id="UP001234297"/>
    </source>
</evidence>
<proteinExistence type="predicted"/>
<name>A0ACC2KD36_PERAE</name>
<organism evidence="1 2">
    <name type="scientific">Persea americana</name>
    <name type="common">Avocado</name>
    <dbReference type="NCBI Taxonomy" id="3435"/>
    <lineage>
        <taxon>Eukaryota</taxon>
        <taxon>Viridiplantae</taxon>
        <taxon>Streptophyta</taxon>
        <taxon>Embryophyta</taxon>
        <taxon>Tracheophyta</taxon>
        <taxon>Spermatophyta</taxon>
        <taxon>Magnoliopsida</taxon>
        <taxon>Magnoliidae</taxon>
        <taxon>Laurales</taxon>
        <taxon>Lauraceae</taxon>
        <taxon>Persea</taxon>
    </lineage>
</organism>